<protein>
    <submittedName>
        <fullName evidence="3">NBD/HSP70 family sugar kinase</fullName>
    </submittedName>
</protein>
<evidence type="ECO:0000256" key="1">
    <source>
        <dbReference type="ARBA" id="ARBA00006479"/>
    </source>
</evidence>
<proteinExistence type="inferred from homology"/>
<dbReference type="InterPro" id="IPR036390">
    <property type="entry name" value="WH_DNA-bd_sf"/>
</dbReference>
<gene>
    <name evidence="3" type="ORF">QO014_001379</name>
</gene>
<dbReference type="InterPro" id="IPR000600">
    <property type="entry name" value="ROK"/>
</dbReference>
<dbReference type="PANTHER" id="PTHR18964">
    <property type="entry name" value="ROK (REPRESSOR, ORF, KINASE) FAMILY"/>
    <property type="match status" value="1"/>
</dbReference>
<dbReference type="PANTHER" id="PTHR18964:SF149">
    <property type="entry name" value="BIFUNCTIONAL UDP-N-ACETYLGLUCOSAMINE 2-EPIMERASE_N-ACETYLMANNOSAMINE KINASE"/>
    <property type="match status" value="1"/>
</dbReference>
<dbReference type="InterPro" id="IPR043129">
    <property type="entry name" value="ATPase_NBD"/>
</dbReference>
<organism evidence="3 4">
    <name type="scientific">Kaistia dalseonensis</name>
    <dbReference type="NCBI Taxonomy" id="410840"/>
    <lineage>
        <taxon>Bacteria</taxon>
        <taxon>Pseudomonadati</taxon>
        <taxon>Pseudomonadota</taxon>
        <taxon>Alphaproteobacteria</taxon>
        <taxon>Hyphomicrobiales</taxon>
        <taxon>Kaistiaceae</taxon>
        <taxon>Kaistia</taxon>
    </lineage>
</organism>
<dbReference type="Pfam" id="PF12802">
    <property type="entry name" value="MarR_2"/>
    <property type="match status" value="1"/>
</dbReference>
<evidence type="ECO:0000313" key="4">
    <source>
        <dbReference type="Proteomes" id="UP001241603"/>
    </source>
</evidence>
<keyword evidence="4" id="KW-1185">Reference proteome</keyword>
<feature type="domain" description="HTH marR-type" evidence="2">
    <location>
        <begin position="20"/>
        <end position="69"/>
    </location>
</feature>
<dbReference type="RefSeq" id="WP_266347933.1">
    <property type="nucleotide sequence ID" value="NZ_JAPKNG010000002.1"/>
</dbReference>
<dbReference type="EMBL" id="JAUSVO010000002">
    <property type="protein sequence ID" value="MDQ0436994.1"/>
    <property type="molecule type" value="Genomic_DNA"/>
</dbReference>
<dbReference type="InterPro" id="IPR049874">
    <property type="entry name" value="ROK_cs"/>
</dbReference>
<dbReference type="Gene3D" id="3.30.420.40">
    <property type="match status" value="2"/>
</dbReference>
<dbReference type="SUPFAM" id="SSF53067">
    <property type="entry name" value="Actin-like ATPase domain"/>
    <property type="match status" value="1"/>
</dbReference>
<dbReference type="PROSITE" id="PS01125">
    <property type="entry name" value="ROK"/>
    <property type="match status" value="1"/>
</dbReference>
<dbReference type="InterPro" id="IPR000835">
    <property type="entry name" value="HTH_MarR-typ"/>
</dbReference>
<evidence type="ECO:0000259" key="2">
    <source>
        <dbReference type="Pfam" id="PF12802"/>
    </source>
</evidence>
<dbReference type="InterPro" id="IPR036388">
    <property type="entry name" value="WH-like_DNA-bd_sf"/>
</dbReference>
<comment type="similarity">
    <text evidence="1">Belongs to the ROK (NagC/XylR) family.</text>
</comment>
<evidence type="ECO:0000313" key="3">
    <source>
        <dbReference type="EMBL" id="MDQ0436994.1"/>
    </source>
</evidence>
<comment type="caution">
    <text evidence="3">The sequence shown here is derived from an EMBL/GenBank/DDBJ whole genome shotgun (WGS) entry which is preliminary data.</text>
</comment>
<dbReference type="Pfam" id="PF00480">
    <property type="entry name" value="ROK"/>
    <property type="match status" value="1"/>
</dbReference>
<keyword evidence="3" id="KW-0808">Transferase</keyword>
<dbReference type="GO" id="GO:0016301">
    <property type="term" value="F:kinase activity"/>
    <property type="evidence" value="ECO:0007669"/>
    <property type="project" value="UniProtKB-KW"/>
</dbReference>
<reference evidence="3 4" key="1">
    <citation type="submission" date="2023-07" db="EMBL/GenBank/DDBJ databases">
        <title>Genomic Encyclopedia of Type Strains, Phase IV (KMG-IV): sequencing the most valuable type-strain genomes for metagenomic binning, comparative biology and taxonomic classification.</title>
        <authorList>
            <person name="Goeker M."/>
        </authorList>
    </citation>
    <scope>NUCLEOTIDE SEQUENCE [LARGE SCALE GENOMIC DNA]</scope>
    <source>
        <strain evidence="3 4">B6-8</strain>
    </source>
</reference>
<dbReference type="Gene3D" id="1.10.10.10">
    <property type="entry name" value="Winged helix-like DNA-binding domain superfamily/Winged helix DNA-binding domain"/>
    <property type="match status" value="1"/>
</dbReference>
<accession>A0ABU0H660</accession>
<dbReference type="Proteomes" id="UP001241603">
    <property type="component" value="Unassembled WGS sequence"/>
</dbReference>
<name>A0ABU0H660_9HYPH</name>
<dbReference type="SUPFAM" id="SSF46785">
    <property type="entry name" value="Winged helix' DNA-binding domain"/>
    <property type="match status" value="1"/>
</dbReference>
<sequence length="398" mass="42170">MANMLGDDLKGLLNERQIDTPVARVVRALSGHGAVSTSQIARTTGLARSTVSTILGDLRRSALVVEVETRSPGLGRPALAHSLNPEAGTSVGVLLGLREVRIILADVAHNVISDVSMPFERDYAPDRVIRSVKHTIDNLYKEHSLPFSNLLGVGFAVSGPISPAGRIMPGSMLPNWVGVDLRALFEPVLQKPIFADNESHCAALAEMMWGAAIDVEDFVLFKLDLGVGGAIVANGRILTGAAGTAGEFGHIVHDPQGPLCRCGNRGCLELYCGGSAITDLAEKRLRRTTSLAEVVKGALAGDIGYRRLIEDAGEVAGRGLAMVGTILNPPLFVISGGLAEAGEILLAPLKTSYERYTLTKSQSTSDGFAPRFVVGRFLDNDNTMGAVGLVLRHHGRLT</sequence>
<keyword evidence="3" id="KW-0418">Kinase</keyword>